<keyword evidence="2" id="KW-0812">Transmembrane</keyword>
<feature type="region of interest" description="Disordered" evidence="1">
    <location>
        <begin position="343"/>
        <end position="372"/>
    </location>
</feature>
<keyword evidence="2" id="KW-1133">Transmembrane helix</keyword>
<dbReference type="PANTHER" id="PTHR42923:SF17">
    <property type="entry name" value="AMINE OXIDASE DOMAIN-CONTAINING PROTEIN"/>
    <property type="match status" value="1"/>
</dbReference>
<dbReference type="Gene3D" id="3.50.50.60">
    <property type="entry name" value="FAD/NAD(P)-binding domain"/>
    <property type="match status" value="1"/>
</dbReference>
<evidence type="ECO:0000256" key="1">
    <source>
        <dbReference type="SAM" id="MobiDB-lite"/>
    </source>
</evidence>
<evidence type="ECO:0000256" key="2">
    <source>
        <dbReference type="SAM" id="Phobius"/>
    </source>
</evidence>
<dbReference type="PANTHER" id="PTHR42923">
    <property type="entry name" value="PROTOPORPHYRINOGEN OXIDASE"/>
    <property type="match status" value="1"/>
</dbReference>
<feature type="region of interest" description="Disordered" evidence="1">
    <location>
        <begin position="1"/>
        <end position="38"/>
    </location>
</feature>
<dbReference type="AlphaFoldDB" id="A0AAQ3RCN2"/>
<evidence type="ECO:0000259" key="3">
    <source>
        <dbReference type="Pfam" id="PF01593"/>
    </source>
</evidence>
<feature type="transmembrane region" description="Helical" evidence="2">
    <location>
        <begin position="589"/>
        <end position="609"/>
    </location>
</feature>
<evidence type="ECO:0000313" key="5">
    <source>
        <dbReference type="Proteomes" id="UP001303373"/>
    </source>
</evidence>
<name>A0AAQ3RCN2_9PEZI</name>
<dbReference type="EMBL" id="CP138593">
    <property type="protein sequence ID" value="WPH05116.1"/>
    <property type="molecule type" value="Genomic_DNA"/>
</dbReference>
<proteinExistence type="predicted"/>
<keyword evidence="2" id="KW-0472">Membrane</keyword>
<dbReference type="Pfam" id="PF01593">
    <property type="entry name" value="Amino_oxidase"/>
    <property type="match status" value="1"/>
</dbReference>
<gene>
    <name evidence="4" type="ORF">R9X50_00801700</name>
</gene>
<protein>
    <submittedName>
        <fullName evidence="4">FAD/NAD(P)-binding domain-containing protein</fullName>
    </submittedName>
</protein>
<dbReference type="InterPro" id="IPR002937">
    <property type="entry name" value="Amino_oxidase"/>
</dbReference>
<dbReference type="GO" id="GO:0016491">
    <property type="term" value="F:oxidoreductase activity"/>
    <property type="evidence" value="ECO:0007669"/>
    <property type="project" value="InterPro"/>
</dbReference>
<reference evidence="4 5" key="1">
    <citation type="submission" date="2023-11" db="EMBL/GenBank/DDBJ databases">
        <title>An acidophilic fungus is an integral part of prey digestion in a carnivorous sundew plant.</title>
        <authorList>
            <person name="Tsai I.J."/>
        </authorList>
    </citation>
    <scope>NUCLEOTIDE SEQUENCE [LARGE SCALE GENOMIC DNA]</scope>
    <source>
        <strain evidence="4">169a</strain>
    </source>
</reference>
<accession>A0AAQ3RCN2</accession>
<dbReference type="PRINTS" id="PR00419">
    <property type="entry name" value="ADXRDTASE"/>
</dbReference>
<keyword evidence="5" id="KW-1185">Reference proteome</keyword>
<feature type="domain" description="Amine oxidase" evidence="3">
    <location>
        <begin position="49"/>
        <end position="539"/>
    </location>
</feature>
<sequence length="618" mass="68461">MLAPGPILSDVAQPSSPPMNFFKRKPAVKSPGGASSDRKKVAIVGSGCSGLAAAWALRSTNYEVHIFEKSSTLGGHTNTQPWTHGEKTVGVDTGFIVMNTATYPNFMRFLTEVGVNPVDTEMTFSVSRDHGKFEWSGEGRGIFAQRRNFFSPRHWRMIFDIVRFNLFALDILSEEDDDAKTAVSSSEYPNKPRSSLDDMSIGQYLDREGYSQSFRDDYLIPMTAAVWSTAPDKASLDFPAKTLIRFMWNHHLLSTIAVRPTWKTIVGGSQQYIDAIIESFPAGRLHIHTSCEVANILRPVRDKEGEVTISWINSDSGRIEGDSFCHAVLACHGDEILPLLSKHGEQHSRTSTKPRPTSDPKHSPAPSFSATTGVQSVSQQEFDIFSAFQTTENVCYLHSDLALMPVRRNTWTSWNYLTSSLPPTSSLIKPNTVDQTSKSMKASSTLSSTVSLTYNMNILQHLPTETFGHVLVTMNPLYPPEPSLTQGKFHYRHPLYTSAAIRAQRRLPQIQGTRGVSYAGAWTNYGFHEDGFSSGLRCAIEQLGAELPFDFVDSTYSRGQKPVYGFQDHAARLLISLILFWLRILDTVLGLPGVAIVVAIISHLASTVLDLSEFVGLL</sequence>
<organism evidence="4 5">
    <name type="scientific">Acrodontium crateriforme</name>
    <dbReference type="NCBI Taxonomy" id="150365"/>
    <lineage>
        <taxon>Eukaryota</taxon>
        <taxon>Fungi</taxon>
        <taxon>Dikarya</taxon>
        <taxon>Ascomycota</taxon>
        <taxon>Pezizomycotina</taxon>
        <taxon>Dothideomycetes</taxon>
        <taxon>Dothideomycetidae</taxon>
        <taxon>Mycosphaerellales</taxon>
        <taxon>Teratosphaeriaceae</taxon>
        <taxon>Acrodontium</taxon>
    </lineage>
</organism>
<dbReference type="InterPro" id="IPR050464">
    <property type="entry name" value="Zeta_carotene_desat/Oxidored"/>
</dbReference>
<evidence type="ECO:0000313" key="4">
    <source>
        <dbReference type="EMBL" id="WPH05116.1"/>
    </source>
</evidence>
<dbReference type="Proteomes" id="UP001303373">
    <property type="component" value="Chromosome 14"/>
</dbReference>
<dbReference type="SUPFAM" id="SSF51905">
    <property type="entry name" value="FAD/NAD(P)-binding domain"/>
    <property type="match status" value="1"/>
</dbReference>
<dbReference type="InterPro" id="IPR036188">
    <property type="entry name" value="FAD/NAD-bd_sf"/>
</dbReference>